<dbReference type="Gene3D" id="3.40.190.10">
    <property type="entry name" value="Periplasmic binding protein-like II"/>
    <property type="match status" value="1"/>
</dbReference>
<dbReference type="InterPro" id="IPR050490">
    <property type="entry name" value="Bact_solute-bd_prot1"/>
</dbReference>
<evidence type="ECO:0000313" key="2">
    <source>
        <dbReference type="EMBL" id="NYD23209.1"/>
    </source>
</evidence>
<dbReference type="SUPFAM" id="SSF53850">
    <property type="entry name" value="Periplasmic binding protein-like II"/>
    <property type="match status" value="1"/>
</dbReference>
<gene>
    <name evidence="2" type="ORF">BJ968_002749</name>
</gene>
<dbReference type="Pfam" id="PF13416">
    <property type="entry name" value="SBP_bac_8"/>
    <property type="match status" value="1"/>
</dbReference>
<evidence type="ECO:0000313" key="3">
    <source>
        <dbReference type="Proteomes" id="UP000521922"/>
    </source>
</evidence>
<dbReference type="RefSeq" id="WP_179752753.1">
    <property type="nucleotide sequence ID" value="NZ_BAAAGN010000010.1"/>
</dbReference>
<dbReference type="Proteomes" id="UP000521922">
    <property type="component" value="Unassembled WGS sequence"/>
</dbReference>
<dbReference type="EMBL" id="JACCBB010000001">
    <property type="protein sequence ID" value="NYD23209.1"/>
    <property type="molecule type" value="Genomic_DNA"/>
</dbReference>
<dbReference type="AlphaFoldDB" id="A0A7Y9DM81"/>
<dbReference type="InterPro" id="IPR006059">
    <property type="entry name" value="SBP"/>
</dbReference>
<evidence type="ECO:0000256" key="1">
    <source>
        <dbReference type="SAM" id="SignalP"/>
    </source>
</evidence>
<organism evidence="2 3">
    <name type="scientific">Kineococcus aurantiacus</name>
    <dbReference type="NCBI Taxonomy" id="37633"/>
    <lineage>
        <taxon>Bacteria</taxon>
        <taxon>Bacillati</taxon>
        <taxon>Actinomycetota</taxon>
        <taxon>Actinomycetes</taxon>
        <taxon>Kineosporiales</taxon>
        <taxon>Kineosporiaceae</taxon>
        <taxon>Kineococcus</taxon>
    </lineage>
</organism>
<dbReference type="InterPro" id="IPR006311">
    <property type="entry name" value="TAT_signal"/>
</dbReference>
<keyword evidence="2" id="KW-0813">Transport</keyword>
<keyword evidence="1" id="KW-0732">Signal</keyword>
<keyword evidence="3" id="KW-1185">Reference proteome</keyword>
<feature type="chain" id="PRO_5030562172" evidence="1">
    <location>
        <begin position="28"/>
        <end position="437"/>
    </location>
</feature>
<keyword evidence="2" id="KW-0762">Sugar transport</keyword>
<sequence>MELHRRDVLGLGGLAALAALLPGCASALPEADVSAAGFGQDATGTVRLWCRAATVVGVRQVVDAFNASQDAVTVEVTPVLDGQYVTKLATAIRGGNVPDIVDIDDINSMLFIYRDSFTDLTPLVQQLDFAAQLNPGQLGLATRDGKHYGVPYIADNSALFYNTELFERAGLDPLEQTQDLDGLLEAARAIGALGDGTYGWSVDANAAGILGFVVQPHIWAAKAPNIVGDVGEQRGAMAGNDAVRRTFEFYRTLWTEELMPKNNFAGDGSRWGADFRDGTVGMIPANFSVAVLNAAPEMQAKTGVVLLPGPDGGRATFAGGDNLCIPRGAANASGAWQFAKFALDLPQQTKLPAGGYIPVRSDAATPQYRQEFPLAVAPLDGIAGAYAPTTLAYNLLFNQQDSPWIAAFRRAVFDGDLDGALAQGQKDFDRILEQAQL</sequence>
<dbReference type="PANTHER" id="PTHR43649">
    <property type="entry name" value="ARABINOSE-BINDING PROTEIN-RELATED"/>
    <property type="match status" value="1"/>
</dbReference>
<dbReference type="PROSITE" id="PS51318">
    <property type="entry name" value="TAT"/>
    <property type="match status" value="1"/>
</dbReference>
<comment type="caution">
    <text evidence="2">The sequence shown here is derived from an EMBL/GenBank/DDBJ whole genome shotgun (WGS) entry which is preliminary data.</text>
</comment>
<protein>
    <submittedName>
        <fullName evidence="2">Multiple sugar transport system substrate-binding protein</fullName>
    </submittedName>
</protein>
<dbReference type="CDD" id="cd13585">
    <property type="entry name" value="PBP2_TMBP_like"/>
    <property type="match status" value="1"/>
</dbReference>
<dbReference type="PANTHER" id="PTHR43649:SF12">
    <property type="entry name" value="DIACETYLCHITOBIOSE BINDING PROTEIN DASA"/>
    <property type="match status" value="1"/>
</dbReference>
<reference evidence="2 3" key="1">
    <citation type="submission" date="2020-07" db="EMBL/GenBank/DDBJ databases">
        <title>Sequencing the genomes of 1000 actinobacteria strains.</title>
        <authorList>
            <person name="Klenk H.-P."/>
        </authorList>
    </citation>
    <scope>NUCLEOTIDE SEQUENCE [LARGE SCALE GENOMIC DNA]</scope>
    <source>
        <strain evidence="2 3">DSM 7487</strain>
    </source>
</reference>
<name>A0A7Y9DM81_9ACTN</name>
<accession>A0A7Y9DM81</accession>
<proteinExistence type="predicted"/>
<feature type="signal peptide" evidence="1">
    <location>
        <begin position="1"/>
        <end position="27"/>
    </location>
</feature>